<evidence type="ECO:0000256" key="7">
    <source>
        <dbReference type="ARBA" id="ARBA00022737"/>
    </source>
</evidence>
<dbReference type="InterPro" id="IPR011993">
    <property type="entry name" value="PH-like_dom_sf"/>
</dbReference>
<dbReference type="SMART" id="SM00228">
    <property type="entry name" value="PDZ"/>
    <property type="match status" value="1"/>
</dbReference>
<keyword evidence="5" id="KW-0963">Cytoplasm</keyword>
<dbReference type="InterPro" id="IPR036034">
    <property type="entry name" value="PDZ_sf"/>
</dbReference>
<gene>
    <name evidence="17" type="ORF">HERILL_LOCUS3492</name>
</gene>
<dbReference type="GO" id="GO:0005198">
    <property type="term" value="F:structural molecule activity"/>
    <property type="evidence" value="ECO:0007669"/>
    <property type="project" value="InterPro"/>
</dbReference>
<dbReference type="InterPro" id="IPR001849">
    <property type="entry name" value="PH_domain"/>
</dbReference>
<dbReference type="Pfam" id="PF18012">
    <property type="entry name" value="PH_17"/>
    <property type="match status" value="1"/>
</dbReference>
<keyword evidence="18" id="KW-1185">Reference proteome</keyword>
<dbReference type="SUPFAM" id="SSF50729">
    <property type="entry name" value="PH domain-like"/>
    <property type="match status" value="1"/>
</dbReference>
<evidence type="ECO:0000256" key="11">
    <source>
        <dbReference type="ARBA" id="ARBA00023136"/>
    </source>
</evidence>
<evidence type="ECO:0000256" key="6">
    <source>
        <dbReference type="ARBA" id="ARBA00022553"/>
    </source>
</evidence>
<dbReference type="Proteomes" id="UP000594454">
    <property type="component" value="Chromosome 2"/>
</dbReference>
<evidence type="ECO:0000259" key="15">
    <source>
        <dbReference type="PROSITE" id="PS50003"/>
    </source>
</evidence>
<keyword evidence="10" id="KW-0965">Cell junction</keyword>
<feature type="domain" description="PDZ" evidence="16">
    <location>
        <begin position="130"/>
        <end position="213"/>
    </location>
</feature>
<dbReference type="SUPFAM" id="SSF50156">
    <property type="entry name" value="PDZ domain-like"/>
    <property type="match status" value="1"/>
</dbReference>
<evidence type="ECO:0000256" key="1">
    <source>
        <dbReference type="ARBA" id="ARBA00004184"/>
    </source>
</evidence>
<dbReference type="Gene3D" id="2.30.29.30">
    <property type="entry name" value="Pleckstrin-homology domain (PH domain)/Phosphotyrosine-binding domain (PTB)"/>
    <property type="match status" value="1"/>
</dbReference>
<protein>
    <recommendedName>
        <fullName evidence="19">Beta-1-syntrophin</fullName>
    </recommendedName>
</protein>
<dbReference type="GO" id="GO:0005516">
    <property type="term" value="F:calmodulin binding"/>
    <property type="evidence" value="ECO:0007669"/>
    <property type="project" value="UniProtKB-KW"/>
</dbReference>
<dbReference type="Pfam" id="PF23012">
    <property type="entry name" value="Syntrophin_4th"/>
    <property type="match status" value="1"/>
</dbReference>
<dbReference type="OrthoDB" id="409749at2759"/>
<evidence type="ECO:0008006" key="19">
    <source>
        <dbReference type="Google" id="ProtNLM"/>
    </source>
</evidence>
<evidence type="ECO:0000256" key="5">
    <source>
        <dbReference type="ARBA" id="ARBA00022490"/>
    </source>
</evidence>
<feature type="compositionally biased region" description="Polar residues" evidence="14">
    <location>
        <begin position="66"/>
        <end position="95"/>
    </location>
</feature>
<feature type="region of interest" description="Disordered" evidence="14">
    <location>
        <begin position="61"/>
        <end position="97"/>
    </location>
</feature>
<dbReference type="GO" id="GO:0016010">
    <property type="term" value="C:dystrophin-associated glycoprotein complex"/>
    <property type="evidence" value="ECO:0007669"/>
    <property type="project" value="TreeGrafter"/>
</dbReference>
<evidence type="ECO:0000313" key="17">
    <source>
        <dbReference type="EMBL" id="CAD7080333.1"/>
    </source>
</evidence>
<sequence length="558" mass="61578">MVESSGLNRPPASQQPMPHHSTTTAAGLRCGILETRVRGAWYRVLVTLETDYLSISLDESCEPTDHSTTLNGTLGSNHSGHNGTLQSSAGASVTSEEVDNTDHLLNNNTVDNGISEICDVPDHVANQKRHVRIIKSDNNGLGISIKGGRENRMPILISKIFRGMAADQAKGLYVGDAILSVNGEELRDATHDEAVRALKRAGRVVDLEVKFLREVTPYFRKASIISEVGWELQRAFLCPLGPGAPTSPPAPRSPPRADTRYIPLQLTHLARNLKYIDPENRCIELHSPDGIHSCILRASDSQEALVWFNALHSAMGTSTQRALNDANRALINVIGELKHIGWLSRRVGGSDQSGRSSSESSDENDKWQPVFVAVTEREFRIYESAPWSVEAWSRPIESCLLASTRLAGAGNNSSLNGQQTTVFCVRCGTTRGVLIYWLRSETHRDMAAWARALVQGSHNAVNYQREFLFRCQYQGRPCQLIVHLNRGFSLMESGYNAPAKTLWSFPFDKLKGSADDGSRMLYLDFGDDGEFELDMECCPKPVVFVLHNCLSAKVHSIA</sequence>
<dbReference type="InParanoid" id="A0A7R8UGS9"/>
<dbReference type="SMART" id="SM00233">
    <property type="entry name" value="PH"/>
    <property type="match status" value="2"/>
</dbReference>
<dbReference type="CDD" id="cd01258">
    <property type="entry name" value="PHsplit_syntrophin"/>
    <property type="match status" value="1"/>
</dbReference>
<dbReference type="GO" id="GO:0070161">
    <property type="term" value="C:anchoring junction"/>
    <property type="evidence" value="ECO:0007669"/>
    <property type="project" value="UniProtKB-SubCell"/>
</dbReference>
<dbReference type="OMA" id="NPQVRKM"/>
<comment type="similarity">
    <text evidence="4">Belongs to the syntrophin family.</text>
</comment>
<evidence type="ECO:0000256" key="4">
    <source>
        <dbReference type="ARBA" id="ARBA00010798"/>
    </source>
</evidence>
<evidence type="ECO:0000256" key="9">
    <source>
        <dbReference type="ARBA" id="ARBA00022860"/>
    </source>
</evidence>
<keyword evidence="12" id="KW-0009">Actin-binding</keyword>
<reference evidence="17 18" key="1">
    <citation type="submission" date="2020-11" db="EMBL/GenBank/DDBJ databases">
        <authorList>
            <person name="Wallbank WR R."/>
            <person name="Pardo Diaz C."/>
            <person name="Kozak K."/>
            <person name="Martin S."/>
            <person name="Jiggins C."/>
            <person name="Moest M."/>
            <person name="Warren A I."/>
            <person name="Generalovic N T."/>
            <person name="Byers J.R.P. K."/>
            <person name="Montejo-Kovacevich G."/>
            <person name="Yen C E."/>
        </authorList>
    </citation>
    <scope>NUCLEOTIDE SEQUENCE [LARGE SCALE GENOMIC DNA]</scope>
</reference>
<feature type="domain" description="PH" evidence="15">
    <location>
        <begin position="336"/>
        <end position="458"/>
    </location>
</feature>
<evidence type="ECO:0000256" key="14">
    <source>
        <dbReference type="SAM" id="MobiDB-lite"/>
    </source>
</evidence>
<dbReference type="PANTHER" id="PTHR10554:SF12">
    <property type="entry name" value="IP02644P"/>
    <property type="match status" value="1"/>
</dbReference>
<proteinExistence type="inferred from homology"/>
<dbReference type="FunFam" id="2.30.42.10:FF:000052">
    <property type="entry name" value="Syntrophin beta 1"/>
    <property type="match status" value="1"/>
</dbReference>
<dbReference type="EMBL" id="LR899010">
    <property type="protein sequence ID" value="CAD7080333.1"/>
    <property type="molecule type" value="Genomic_DNA"/>
</dbReference>
<keyword evidence="8" id="KW-0106">Calcium</keyword>
<name>A0A7R8UGS9_HERIL</name>
<evidence type="ECO:0000313" key="18">
    <source>
        <dbReference type="Proteomes" id="UP000594454"/>
    </source>
</evidence>
<evidence type="ECO:0000256" key="10">
    <source>
        <dbReference type="ARBA" id="ARBA00022949"/>
    </source>
</evidence>
<dbReference type="InterPro" id="IPR055108">
    <property type="entry name" value="Syntrophin_4th"/>
</dbReference>
<dbReference type="GO" id="GO:0012505">
    <property type="term" value="C:endomembrane system"/>
    <property type="evidence" value="ECO:0007669"/>
    <property type="project" value="UniProtKB-SubCell"/>
</dbReference>
<evidence type="ECO:0000256" key="2">
    <source>
        <dbReference type="ARBA" id="ARBA00004245"/>
    </source>
</evidence>
<dbReference type="CDD" id="cd06801">
    <property type="entry name" value="PDZ_syntrophin-like"/>
    <property type="match status" value="1"/>
</dbReference>
<dbReference type="Pfam" id="PF00595">
    <property type="entry name" value="PDZ"/>
    <property type="match status" value="1"/>
</dbReference>
<dbReference type="GO" id="GO:0005856">
    <property type="term" value="C:cytoskeleton"/>
    <property type="evidence" value="ECO:0007669"/>
    <property type="project" value="UniProtKB-SubCell"/>
</dbReference>
<dbReference type="GO" id="GO:0003779">
    <property type="term" value="F:actin binding"/>
    <property type="evidence" value="ECO:0007669"/>
    <property type="project" value="UniProtKB-KW"/>
</dbReference>
<dbReference type="InterPro" id="IPR041428">
    <property type="entry name" value="PHsplit_syntrophin"/>
</dbReference>
<comment type="subcellular location">
    <subcellularLocation>
        <location evidence="3">Cell junction</location>
    </subcellularLocation>
    <subcellularLocation>
        <location evidence="2">Cytoplasm</location>
        <location evidence="2">Cytoskeleton</location>
    </subcellularLocation>
    <subcellularLocation>
        <location evidence="1">Endomembrane system</location>
        <topology evidence="1">Peripheral membrane protein</topology>
    </subcellularLocation>
</comment>
<evidence type="ECO:0000256" key="13">
    <source>
        <dbReference type="ARBA" id="ARBA00023212"/>
    </source>
</evidence>
<dbReference type="InterPro" id="IPR001478">
    <property type="entry name" value="PDZ"/>
</dbReference>
<keyword evidence="13" id="KW-0206">Cytoskeleton</keyword>
<dbReference type="PANTHER" id="PTHR10554">
    <property type="entry name" value="SYNTROPHIN"/>
    <property type="match status" value="1"/>
</dbReference>
<dbReference type="PROSITE" id="PS50106">
    <property type="entry name" value="PDZ"/>
    <property type="match status" value="1"/>
</dbReference>
<feature type="region of interest" description="Disordered" evidence="14">
    <location>
        <begin position="1"/>
        <end position="23"/>
    </location>
</feature>
<evidence type="ECO:0000256" key="8">
    <source>
        <dbReference type="ARBA" id="ARBA00022837"/>
    </source>
</evidence>
<organism evidence="17 18">
    <name type="scientific">Hermetia illucens</name>
    <name type="common">Black soldier fly</name>
    <dbReference type="NCBI Taxonomy" id="343691"/>
    <lineage>
        <taxon>Eukaryota</taxon>
        <taxon>Metazoa</taxon>
        <taxon>Ecdysozoa</taxon>
        <taxon>Arthropoda</taxon>
        <taxon>Hexapoda</taxon>
        <taxon>Insecta</taxon>
        <taxon>Pterygota</taxon>
        <taxon>Neoptera</taxon>
        <taxon>Endopterygota</taxon>
        <taxon>Diptera</taxon>
        <taxon>Brachycera</taxon>
        <taxon>Stratiomyomorpha</taxon>
        <taxon>Stratiomyidae</taxon>
        <taxon>Hermetiinae</taxon>
        <taxon>Hermetia</taxon>
    </lineage>
</organism>
<accession>A0A7R8UGS9</accession>
<dbReference type="InterPro" id="IPR015482">
    <property type="entry name" value="Syntrophin"/>
</dbReference>
<dbReference type="Gene3D" id="2.30.42.10">
    <property type="match status" value="1"/>
</dbReference>
<keyword evidence="6" id="KW-0597">Phosphoprotein</keyword>
<dbReference type="FunFam" id="2.30.29.30:FF:000342">
    <property type="entry name" value="beta-1-syntrophin isoform X1"/>
    <property type="match status" value="1"/>
</dbReference>
<evidence type="ECO:0000256" key="12">
    <source>
        <dbReference type="ARBA" id="ARBA00023203"/>
    </source>
</evidence>
<keyword evidence="9" id="KW-0112">Calmodulin-binding</keyword>
<dbReference type="AlphaFoldDB" id="A0A7R8UGS9"/>
<dbReference type="FunCoup" id="A0A7R8UGS9">
    <property type="interactions" value="54"/>
</dbReference>
<dbReference type="PROSITE" id="PS50003">
    <property type="entry name" value="PH_DOMAIN"/>
    <property type="match status" value="1"/>
</dbReference>
<keyword evidence="11" id="KW-0472">Membrane</keyword>
<evidence type="ECO:0000256" key="3">
    <source>
        <dbReference type="ARBA" id="ARBA00004282"/>
    </source>
</evidence>
<keyword evidence="7" id="KW-0677">Repeat</keyword>
<evidence type="ECO:0000259" key="16">
    <source>
        <dbReference type="PROSITE" id="PS50106"/>
    </source>
</evidence>